<protein>
    <submittedName>
        <fullName evidence="8">Peptidoglycan/LPS O-acetylase OafA/YrhL, contains acyltransferase and SGNH-hydrolase domains</fullName>
    </submittedName>
</protein>
<dbReference type="GO" id="GO:0009246">
    <property type="term" value="P:enterobacterial common antigen biosynthetic process"/>
    <property type="evidence" value="ECO:0007669"/>
    <property type="project" value="TreeGrafter"/>
</dbReference>
<feature type="transmembrane region" description="Helical" evidence="6">
    <location>
        <begin position="135"/>
        <end position="163"/>
    </location>
</feature>
<dbReference type="Proteomes" id="UP000199126">
    <property type="component" value="Unassembled WGS sequence"/>
</dbReference>
<gene>
    <name evidence="8" type="ORF">SAMN04487948_12528</name>
</gene>
<dbReference type="EMBL" id="FODV01000025">
    <property type="protein sequence ID" value="SEP23876.1"/>
    <property type="molecule type" value="Genomic_DNA"/>
</dbReference>
<sequence length="389" mass="43016">MAERNLTYLLNTMSDRIHSIDTLRAIAIFFIVVAHVQPFRGFEAYGNYAYFVLDTVGQFDVPFFFVTSGYFFAKTVNADNVRAVVGGVAGKLGSIYLFGRLLSLATVTGIALLAGVPVATAVIDRGLGNFSLLDFLYYGSAMTVPLWFLTALFFSLVFVACFVKVGKTRYLLPVAALFHFVGIVGTSYPMLVDVPLRTRDALFFGFFYVALGYTISAVDWTPNEDRSHVYFGAVCLFAGAQLVEQYVLGYVVRDHVLGEAIYLTEYTLSTVFFVLALFAYALSNPGWGKNTVLPKVGRHALGVYLIHVPMFRLIHATKRMWAPAIGFDPTTTLSWQLVVTPLVYVLSLGGYLLMAKLHIVEIEGSHTPWLARLRSYVVDAARDGRSSDG</sequence>
<dbReference type="GO" id="GO:0016413">
    <property type="term" value="F:O-acetyltransferase activity"/>
    <property type="evidence" value="ECO:0007669"/>
    <property type="project" value="TreeGrafter"/>
</dbReference>
<dbReference type="GO" id="GO:0016787">
    <property type="term" value="F:hydrolase activity"/>
    <property type="evidence" value="ECO:0007669"/>
    <property type="project" value="UniProtKB-KW"/>
</dbReference>
<feature type="domain" description="Acyltransferase 3" evidence="7">
    <location>
        <begin position="17"/>
        <end position="348"/>
    </location>
</feature>
<comment type="subcellular location">
    <subcellularLocation>
        <location evidence="1">Cell membrane</location>
        <topology evidence="1">Multi-pass membrane protein</topology>
    </subcellularLocation>
</comment>
<keyword evidence="8" id="KW-0808">Transferase</keyword>
<feature type="transmembrane region" description="Helical" evidence="6">
    <location>
        <begin position="333"/>
        <end position="353"/>
    </location>
</feature>
<keyword evidence="9" id="KW-1185">Reference proteome</keyword>
<feature type="transmembrane region" description="Helical" evidence="6">
    <location>
        <begin position="21"/>
        <end position="42"/>
    </location>
</feature>
<dbReference type="GO" id="GO:0005886">
    <property type="term" value="C:plasma membrane"/>
    <property type="evidence" value="ECO:0007669"/>
    <property type="project" value="UniProtKB-SubCell"/>
</dbReference>
<evidence type="ECO:0000259" key="7">
    <source>
        <dbReference type="Pfam" id="PF01757"/>
    </source>
</evidence>
<feature type="transmembrane region" description="Helical" evidence="6">
    <location>
        <begin position="201"/>
        <end position="218"/>
    </location>
</feature>
<evidence type="ECO:0000256" key="6">
    <source>
        <dbReference type="SAM" id="Phobius"/>
    </source>
</evidence>
<evidence type="ECO:0000256" key="4">
    <source>
        <dbReference type="ARBA" id="ARBA00022989"/>
    </source>
</evidence>
<accession>A0A1H8W880</accession>
<evidence type="ECO:0000313" key="9">
    <source>
        <dbReference type="Proteomes" id="UP000199126"/>
    </source>
</evidence>
<evidence type="ECO:0000256" key="1">
    <source>
        <dbReference type="ARBA" id="ARBA00004651"/>
    </source>
</evidence>
<keyword evidence="3 6" id="KW-0812">Transmembrane</keyword>
<dbReference type="Pfam" id="PF01757">
    <property type="entry name" value="Acyl_transf_3"/>
    <property type="match status" value="1"/>
</dbReference>
<proteinExistence type="predicted"/>
<evidence type="ECO:0000256" key="2">
    <source>
        <dbReference type="ARBA" id="ARBA00022475"/>
    </source>
</evidence>
<evidence type="ECO:0000313" key="8">
    <source>
        <dbReference type="EMBL" id="SEP23876.1"/>
    </source>
</evidence>
<organism evidence="8 9">
    <name type="scientific">Halogranum amylolyticum</name>
    <dbReference type="NCBI Taxonomy" id="660520"/>
    <lineage>
        <taxon>Archaea</taxon>
        <taxon>Methanobacteriati</taxon>
        <taxon>Methanobacteriota</taxon>
        <taxon>Stenosarchaea group</taxon>
        <taxon>Halobacteria</taxon>
        <taxon>Halobacteriales</taxon>
        <taxon>Haloferacaceae</taxon>
    </lineage>
</organism>
<keyword evidence="2" id="KW-1003">Cell membrane</keyword>
<feature type="transmembrane region" description="Helical" evidence="6">
    <location>
        <begin position="170"/>
        <end position="189"/>
    </location>
</feature>
<dbReference type="PANTHER" id="PTHR40074:SF2">
    <property type="entry name" value="O-ACETYLTRANSFERASE WECH"/>
    <property type="match status" value="1"/>
</dbReference>
<keyword evidence="8" id="KW-0012">Acyltransferase</keyword>
<feature type="transmembrane region" description="Helical" evidence="6">
    <location>
        <begin position="301"/>
        <end position="321"/>
    </location>
</feature>
<dbReference type="PANTHER" id="PTHR40074">
    <property type="entry name" value="O-ACETYLTRANSFERASE WECH"/>
    <property type="match status" value="1"/>
</dbReference>
<evidence type="ECO:0000256" key="3">
    <source>
        <dbReference type="ARBA" id="ARBA00022692"/>
    </source>
</evidence>
<feature type="transmembrane region" description="Helical" evidence="6">
    <location>
        <begin position="260"/>
        <end position="280"/>
    </location>
</feature>
<keyword evidence="5 6" id="KW-0472">Membrane</keyword>
<feature type="transmembrane region" description="Helical" evidence="6">
    <location>
        <begin position="101"/>
        <end position="123"/>
    </location>
</feature>
<dbReference type="InterPro" id="IPR002656">
    <property type="entry name" value="Acyl_transf_3_dom"/>
</dbReference>
<reference evidence="9" key="1">
    <citation type="submission" date="2016-10" db="EMBL/GenBank/DDBJ databases">
        <authorList>
            <person name="Varghese N."/>
            <person name="Submissions S."/>
        </authorList>
    </citation>
    <scope>NUCLEOTIDE SEQUENCE [LARGE SCALE GENOMIC DNA]</scope>
    <source>
        <strain evidence="9">CGMCC 1.10121</strain>
    </source>
</reference>
<evidence type="ECO:0000256" key="5">
    <source>
        <dbReference type="ARBA" id="ARBA00023136"/>
    </source>
</evidence>
<name>A0A1H8W880_9EURY</name>
<keyword evidence="8" id="KW-0378">Hydrolase</keyword>
<feature type="transmembrane region" description="Helical" evidence="6">
    <location>
        <begin position="48"/>
        <end position="73"/>
    </location>
</feature>
<dbReference type="AlphaFoldDB" id="A0A1H8W880"/>
<keyword evidence="4 6" id="KW-1133">Transmembrane helix</keyword>
<feature type="transmembrane region" description="Helical" evidence="6">
    <location>
        <begin position="230"/>
        <end position="248"/>
    </location>
</feature>